<gene>
    <name evidence="8" type="ORF">ACD_71C00128G0001</name>
</gene>
<dbReference type="Gene3D" id="3.40.50.150">
    <property type="entry name" value="Vaccinia Virus protein VP39"/>
    <property type="match status" value="1"/>
</dbReference>
<comment type="caution">
    <text evidence="6">Lacks conserved residue(s) required for the propagation of feature annotation.</text>
</comment>
<organism evidence="8">
    <name type="scientific">uncultured bacterium</name>
    <name type="common">gcode 4</name>
    <dbReference type="NCBI Taxonomy" id="1234023"/>
    <lineage>
        <taxon>Bacteria</taxon>
        <taxon>environmental samples</taxon>
    </lineage>
</organism>
<evidence type="ECO:0000256" key="5">
    <source>
        <dbReference type="ARBA" id="ARBA00022884"/>
    </source>
</evidence>
<dbReference type="InterPro" id="IPR023267">
    <property type="entry name" value="RCMT"/>
</dbReference>
<sequence>ATNIETHKMDALKLMTELEKESFDAILLDVPCSAEGRFKIDDERSYGFWTLTNIRDKAIIQTSLLEASIPLLKKWGVLVYSTCTLAPEENEGVVSDILAKHPDLKLEVIDTTSIPFARPGITSFEKALYNSDIGNTIRILPSNLTEGFYVAKIRKI</sequence>
<evidence type="ECO:0000256" key="4">
    <source>
        <dbReference type="ARBA" id="ARBA00022691"/>
    </source>
</evidence>
<dbReference type="AlphaFoldDB" id="K1ZJ60"/>
<evidence type="ECO:0000256" key="3">
    <source>
        <dbReference type="ARBA" id="ARBA00022679"/>
    </source>
</evidence>
<comment type="caution">
    <text evidence="8">The sequence shown here is derived from an EMBL/GenBank/DDBJ whole genome shotgun (WGS) entry which is preliminary data.</text>
</comment>
<protein>
    <recommendedName>
        <fullName evidence="7">SAM-dependent MTase RsmB/NOP-type domain-containing protein</fullName>
    </recommendedName>
</protein>
<dbReference type="PANTHER" id="PTHR22807:SF30">
    <property type="entry name" value="28S RRNA (CYTOSINE(4447)-C(5))-METHYLTRANSFERASE-RELATED"/>
    <property type="match status" value="1"/>
</dbReference>
<feature type="non-terminal residue" evidence="8">
    <location>
        <position position="1"/>
    </location>
</feature>
<keyword evidence="4 6" id="KW-0949">S-adenosyl-L-methionine</keyword>
<evidence type="ECO:0000259" key="7">
    <source>
        <dbReference type="PROSITE" id="PS51686"/>
    </source>
</evidence>
<evidence type="ECO:0000256" key="6">
    <source>
        <dbReference type="PROSITE-ProRule" id="PRU01023"/>
    </source>
</evidence>
<dbReference type="EMBL" id="AMFJ01028859">
    <property type="protein sequence ID" value="EKD44458.1"/>
    <property type="molecule type" value="Genomic_DNA"/>
</dbReference>
<dbReference type="PRINTS" id="PR02008">
    <property type="entry name" value="RCMTFAMILY"/>
</dbReference>
<dbReference type="InterPro" id="IPR029063">
    <property type="entry name" value="SAM-dependent_MTases_sf"/>
</dbReference>
<dbReference type="GO" id="GO:0008173">
    <property type="term" value="F:RNA methyltransferase activity"/>
    <property type="evidence" value="ECO:0007669"/>
    <property type="project" value="InterPro"/>
</dbReference>
<name>K1ZJ60_9BACT</name>
<dbReference type="InterPro" id="IPR049560">
    <property type="entry name" value="MeTrfase_RsmB-F_NOP2_cat"/>
</dbReference>
<dbReference type="PROSITE" id="PS01153">
    <property type="entry name" value="NOL1_NOP2_SUN"/>
    <property type="match status" value="1"/>
</dbReference>
<evidence type="ECO:0000313" key="8">
    <source>
        <dbReference type="EMBL" id="EKD44458.1"/>
    </source>
</evidence>
<feature type="active site" description="Nucleophile" evidence="6">
    <location>
        <position position="83"/>
    </location>
</feature>
<dbReference type="GO" id="GO:0003723">
    <property type="term" value="F:RNA binding"/>
    <property type="evidence" value="ECO:0007669"/>
    <property type="project" value="UniProtKB-UniRule"/>
</dbReference>
<accession>K1ZJ60</accession>
<dbReference type="InterPro" id="IPR001678">
    <property type="entry name" value="MeTrfase_RsmB-F_NOP2_dom"/>
</dbReference>
<dbReference type="PANTHER" id="PTHR22807">
    <property type="entry name" value="NOP2 YEAST -RELATED NOL1/NOP2/FMU SUN DOMAIN-CONTAINING"/>
    <property type="match status" value="1"/>
</dbReference>
<evidence type="ECO:0000256" key="1">
    <source>
        <dbReference type="ARBA" id="ARBA00007494"/>
    </source>
</evidence>
<reference evidence="8" key="1">
    <citation type="journal article" date="2012" name="Science">
        <title>Fermentation, hydrogen, and sulfur metabolism in multiple uncultivated bacterial phyla.</title>
        <authorList>
            <person name="Wrighton K.C."/>
            <person name="Thomas B.C."/>
            <person name="Sharon I."/>
            <person name="Miller C.S."/>
            <person name="Castelle C.J."/>
            <person name="VerBerkmoes N.C."/>
            <person name="Wilkins M.J."/>
            <person name="Hettich R.L."/>
            <person name="Lipton M.S."/>
            <person name="Williams K.H."/>
            <person name="Long P.E."/>
            <person name="Banfield J.F."/>
        </authorList>
    </citation>
    <scope>NUCLEOTIDE SEQUENCE [LARGE SCALE GENOMIC DNA]</scope>
</reference>
<feature type="binding site" evidence="6">
    <location>
        <position position="29"/>
    </location>
    <ligand>
        <name>S-adenosyl-L-methionine</name>
        <dbReference type="ChEBI" id="CHEBI:59789"/>
    </ligand>
</feature>
<keyword evidence="3 6" id="KW-0808">Transferase</keyword>
<evidence type="ECO:0000256" key="2">
    <source>
        <dbReference type="ARBA" id="ARBA00022603"/>
    </source>
</evidence>
<keyword evidence="5 6" id="KW-0694">RNA-binding</keyword>
<dbReference type="PROSITE" id="PS51686">
    <property type="entry name" value="SAM_MT_RSMB_NOP"/>
    <property type="match status" value="1"/>
</dbReference>
<feature type="binding site" evidence="6">
    <location>
        <position position="10"/>
    </location>
    <ligand>
        <name>S-adenosyl-L-methionine</name>
        <dbReference type="ChEBI" id="CHEBI:59789"/>
    </ligand>
</feature>
<proteinExistence type="inferred from homology"/>
<keyword evidence="2 6" id="KW-0489">Methyltransferase</keyword>
<comment type="similarity">
    <text evidence="1 6">Belongs to the class I-like SAM-binding methyltransferase superfamily. RsmB/NOP family.</text>
</comment>
<feature type="domain" description="SAM-dependent MTase RsmB/NOP-type" evidence="7">
    <location>
        <begin position="1"/>
        <end position="156"/>
    </location>
</feature>
<dbReference type="Pfam" id="PF01189">
    <property type="entry name" value="Methyltr_RsmB-F"/>
    <property type="match status" value="1"/>
</dbReference>
<dbReference type="SUPFAM" id="SSF53335">
    <property type="entry name" value="S-adenosyl-L-methionine-dependent methyltransferases"/>
    <property type="match status" value="1"/>
</dbReference>
<dbReference type="GO" id="GO:0001510">
    <property type="term" value="P:RNA methylation"/>
    <property type="evidence" value="ECO:0007669"/>
    <property type="project" value="InterPro"/>
</dbReference>
<dbReference type="InterPro" id="IPR018314">
    <property type="entry name" value="RsmB/NOL1/NOP2-like_CS"/>
</dbReference>